<keyword evidence="2" id="KW-1185">Reference proteome</keyword>
<sequence length="68" mass="7654">MVTRRQFGSGGLALAGQYLQAPRSMPVAPWDPALFTHARQVYDDHAVESQRGSTLLCVTYLNWFARRS</sequence>
<evidence type="ECO:0000313" key="2">
    <source>
        <dbReference type="Proteomes" id="UP000661607"/>
    </source>
</evidence>
<reference evidence="1 2" key="1">
    <citation type="submission" date="2020-10" db="EMBL/GenBank/DDBJ databases">
        <title>Sequencing the genomes of 1000 actinobacteria strains.</title>
        <authorList>
            <person name="Klenk H.-P."/>
        </authorList>
    </citation>
    <scope>NUCLEOTIDE SEQUENCE [LARGE SCALE GENOMIC DNA]</scope>
    <source>
        <strain evidence="1 2">DSM 43748</strain>
    </source>
</reference>
<evidence type="ECO:0000313" key="1">
    <source>
        <dbReference type="EMBL" id="MBE1564716.1"/>
    </source>
</evidence>
<dbReference type="Proteomes" id="UP000661607">
    <property type="component" value="Unassembled WGS sequence"/>
</dbReference>
<proteinExistence type="predicted"/>
<comment type="caution">
    <text evidence="1">The sequence shown here is derived from an EMBL/GenBank/DDBJ whole genome shotgun (WGS) entry which is preliminary data.</text>
</comment>
<protein>
    <submittedName>
        <fullName evidence="1">Uncharacterized protein</fullName>
    </submittedName>
</protein>
<gene>
    <name evidence="1" type="ORF">H4W81_007495</name>
</gene>
<dbReference type="RefSeq" id="WP_192779044.1">
    <property type="nucleotide sequence ID" value="NZ_BAAASY010000009.1"/>
</dbReference>
<dbReference type="EMBL" id="JADBEF010000001">
    <property type="protein sequence ID" value="MBE1564716.1"/>
    <property type="molecule type" value="Genomic_DNA"/>
</dbReference>
<name>A0ABR9KSL7_9ACTN</name>
<organism evidence="1 2">
    <name type="scientific">Nonomuraea africana</name>
    <dbReference type="NCBI Taxonomy" id="46171"/>
    <lineage>
        <taxon>Bacteria</taxon>
        <taxon>Bacillati</taxon>
        <taxon>Actinomycetota</taxon>
        <taxon>Actinomycetes</taxon>
        <taxon>Streptosporangiales</taxon>
        <taxon>Streptosporangiaceae</taxon>
        <taxon>Nonomuraea</taxon>
    </lineage>
</organism>
<accession>A0ABR9KSL7</accession>